<proteinExistence type="predicted"/>
<reference evidence="1" key="1">
    <citation type="submission" date="2021-01" db="EMBL/GenBank/DDBJ databases">
        <authorList>
            <person name="Kaushik A."/>
        </authorList>
    </citation>
    <scope>NUCLEOTIDE SEQUENCE</scope>
    <source>
        <strain evidence="1">AG4-R118</strain>
    </source>
</reference>
<evidence type="ECO:0000313" key="1">
    <source>
        <dbReference type="EMBL" id="CAE6443604.1"/>
    </source>
</evidence>
<name>A0A8H3AYK5_9AGAM</name>
<evidence type="ECO:0008006" key="3">
    <source>
        <dbReference type="Google" id="ProtNLM"/>
    </source>
</evidence>
<sequence>MSRKKNNLAIKIMSYHNSPRTIASFLGPKDILSLARVNKLLRKLLMQRSAKHIWRAAERNVDRLPPCPRHLTNPQYAALVFSKECSSCGISVMRELDHILGVRLCNACRNAKVIGLSHAPPAIRDYVSTSHNVKNTKRNETRFALKTEIHELVDQFWDLPNDYDHPDVLRWINKKLRRRLERTKVSGQHATSLARYVNFVSIMRDKELEDKKLHRFVEQVSYYLAAIPPLILIFRVRSRLRALGWKEEHINMVREDSMEAWHSLVNISDPLTERAWERLYPKLLRLLKRSKKQLRATRAKIRLSKRYKLVEEMLAEMRAAKQARLEIVEIGSELFNNAGTTYMPFPTLSELLPHHVFKDLVETDRSLEATRAKFCASTSLVNNAIFKWRARFEAHLIGLVDDNRNARKRDYPTGDELIEGTMFCCLIPGIEN</sequence>
<accession>A0A8H3AYK5</accession>
<evidence type="ECO:0000313" key="2">
    <source>
        <dbReference type="Proteomes" id="UP000663888"/>
    </source>
</evidence>
<dbReference type="EMBL" id="CAJMWX010001012">
    <property type="protein sequence ID" value="CAE6443604.1"/>
    <property type="molecule type" value="Genomic_DNA"/>
</dbReference>
<gene>
    <name evidence="1" type="ORF">RDB_LOCUS54355</name>
</gene>
<organism evidence="1 2">
    <name type="scientific">Rhizoctonia solani</name>
    <dbReference type="NCBI Taxonomy" id="456999"/>
    <lineage>
        <taxon>Eukaryota</taxon>
        <taxon>Fungi</taxon>
        <taxon>Dikarya</taxon>
        <taxon>Basidiomycota</taxon>
        <taxon>Agaricomycotina</taxon>
        <taxon>Agaricomycetes</taxon>
        <taxon>Cantharellales</taxon>
        <taxon>Ceratobasidiaceae</taxon>
        <taxon>Rhizoctonia</taxon>
    </lineage>
</organism>
<dbReference type="Proteomes" id="UP000663888">
    <property type="component" value="Unassembled WGS sequence"/>
</dbReference>
<comment type="caution">
    <text evidence="1">The sequence shown here is derived from an EMBL/GenBank/DDBJ whole genome shotgun (WGS) entry which is preliminary data.</text>
</comment>
<protein>
    <recommendedName>
        <fullName evidence="3">F-box domain-containing protein</fullName>
    </recommendedName>
</protein>
<dbReference type="AlphaFoldDB" id="A0A8H3AYK5"/>